<keyword evidence="4 11" id="KW-0808">Transferase</keyword>
<evidence type="ECO:0000256" key="1">
    <source>
        <dbReference type="ARBA" id="ARBA00006890"/>
    </source>
</evidence>
<protein>
    <recommendedName>
        <fullName evidence="3">UTP--glucose-1-phosphate uridylyltransferase</fullName>
        <ecNumber evidence="2">2.7.7.9</ecNumber>
    </recommendedName>
    <alternativeName>
        <fullName evidence="6">Alpha-D-glucosyl-1-phosphate uridylyltransferase</fullName>
    </alternativeName>
    <alternativeName>
        <fullName evidence="7">UDP-glucose pyrophosphorylase</fullName>
    </alternativeName>
    <alternativeName>
        <fullName evidence="8">Uridine diphosphoglucose pyrophosphorylase</fullName>
    </alternativeName>
</protein>
<keyword evidence="5 11" id="KW-0548">Nucleotidyltransferase</keyword>
<evidence type="ECO:0000256" key="5">
    <source>
        <dbReference type="ARBA" id="ARBA00022695"/>
    </source>
</evidence>
<comment type="catalytic activity">
    <reaction evidence="9">
        <text>alpha-D-glucose 1-phosphate + UTP + H(+) = UDP-alpha-D-glucose + diphosphate</text>
        <dbReference type="Rhea" id="RHEA:19889"/>
        <dbReference type="ChEBI" id="CHEBI:15378"/>
        <dbReference type="ChEBI" id="CHEBI:33019"/>
        <dbReference type="ChEBI" id="CHEBI:46398"/>
        <dbReference type="ChEBI" id="CHEBI:58601"/>
        <dbReference type="ChEBI" id="CHEBI:58885"/>
        <dbReference type="EC" id="2.7.7.9"/>
    </reaction>
</comment>
<name>A0A7Z0I1Y4_9RHOB</name>
<dbReference type="Proteomes" id="UP000529417">
    <property type="component" value="Unassembled WGS sequence"/>
</dbReference>
<dbReference type="Pfam" id="PF00483">
    <property type="entry name" value="NTP_transferase"/>
    <property type="match status" value="1"/>
</dbReference>
<gene>
    <name evidence="11" type="ORF">HUK65_15900</name>
</gene>
<evidence type="ECO:0000256" key="8">
    <source>
        <dbReference type="ARBA" id="ARBA00032341"/>
    </source>
</evidence>
<evidence type="ECO:0000256" key="2">
    <source>
        <dbReference type="ARBA" id="ARBA00012415"/>
    </source>
</evidence>
<sequence length="302" mass="32322">MTRITKAVFPVAGLGTRFLPATKAMPKELLPIIDKPIVQYAVEEAIAAGITDLVFITGRNKRAVGDHFDANLELENQLAAKGKHELRDLVRNIVPRGVNCIFIRQAEPLGLGHAVLCARPAVGDAPFAVLLADDMMRGARLPTAALVEAYDRDPRSYLSVSEVSLEEVSSYGILRPGPGGTDGAQVEVAGLVEKPAPQDAPSRLASFGRYVFHPEIFDVLAALGPGAGGEIQLADAIDALAVRGRVGAIRNPSHRYDCGAKFGYLTAIVDTALEHPEYRDRFRALLADRLARTPDATPGKTG</sequence>
<dbReference type="EMBL" id="JACBXS010000047">
    <property type="protein sequence ID" value="NYS26469.1"/>
    <property type="molecule type" value="Genomic_DNA"/>
</dbReference>
<evidence type="ECO:0000256" key="6">
    <source>
        <dbReference type="ARBA" id="ARBA00031455"/>
    </source>
</evidence>
<accession>A0A7Z0I1Y4</accession>
<comment type="caution">
    <text evidence="11">The sequence shown here is derived from an EMBL/GenBank/DDBJ whole genome shotgun (WGS) entry which is preliminary data.</text>
</comment>
<dbReference type="GO" id="GO:0006011">
    <property type="term" value="P:UDP-alpha-D-glucose metabolic process"/>
    <property type="evidence" value="ECO:0007669"/>
    <property type="project" value="InterPro"/>
</dbReference>
<evidence type="ECO:0000313" key="11">
    <source>
        <dbReference type="EMBL" id="NYS26469.1"/>
    </source>
</evidence>
<keyword evidence="12" id="KW-1185">Reference proteome</keyword>
<evidence type="ECO:0000256" key="9">
    <source>
        <dbReference type="ARBA" id="ARBA00048128"/>
    </source>
</evidence>
<evidence type="ECO:0000259" key="10">
    <source>
        <dbReference type="Pfam" id="PF00483"/>
    </source>
</evidence>
<evidence type="ECO:0000256" key="4">
    <source>
        <dbReference type="ARBA" id="ARBA00022679"/>
    </source>
</evidence>
<comment type="similarity">
    <text evidence="1">Belongs to the UDPGP type 2 family.</text>
</comment>
<organism evidence="11 12">
    <name type="scientific">Rhabdonatronobacter sediminivivens</name>
    <dbReference type="NCBI Taxonomy" id="2743469"/>
    <lineage>
        <taxon>Bacteria</taxon>
        <taxon>Pseudomonadati</taxon>
        <taxon>Pseudomonadota</taxon>
        <taxon>Alphaproteobacteria</taxon>
        <taxon>Rhodobacterales</taxon>
        <taxon>Paracoccaceae</taxon>
        <taxon>Rhabdonatronobacter</taxon>
    </lineage>
</organism>
<dbReference type="PANTHER" id="PTHR43197">
    <property type="entry name" value="UTP--GLUCOSE-1-PHOSPHATE URIDYLYLTRANSFERASE"/>
    <property type="match status" value="1"/>
</dbReference>
<dbReference type="SUPFAM" id="SSF53448">
    <property type="entry name" value="Nucleotide-diphospho-sugar transferases"/>
    <property type="match status" value="1"/>
</dbReference>
<dbReference type="EC" id="2.7.7.9" evidence="2"/>
<reference evidence="11 12" key="1">
    <citation type="journal article" date="2000" name="Arch. Microbiol.">
        <title>Rhodobaca bogoriensis gen. nov. and sp. nov., an alkaliphilic purple nonsulfur bacterium from African Rift Valley soda lakes.</title>
        <authorList>
            <person name="Milford A.D."/>
            <person name="Achenbach L.A."/>
            <person name="Jung D.O."/>
            <person name="Madigan M.T."/>
        </authorList>
    </citation>
    <scope>NUCLEOTIDE SEQUENCE [LARGE SCALE GENOMIC DNA]</scope>
    <source>
        <strain evidence="11 12">2376</strain>
    </source>
</reference>
<feature type="domain" description="Nucleotidyl transferase" evidence="10">
    <location>
        <begin position="11"/>
        <end position="247"/>
    </location>
</feature>
<evidence type="ECO:0000256" key="3">
    <source>
        <dbReference type="ARBA" id="ARBA00019048"/>
    </source>
</evidence>
<dbReference type="GO" id="GO:0003983">
    <property type="term" value="F:UTP:glucose-1-phosphate uridylyltransferase activity"/>
    <property type="evidence" value="ECO:0007669"/>
    <property type="project" value="UniProtKB-EC"/>
</dbReference>
<dbReference type="AlphaFoldDB" id="A0A7Z0I1Y4"/>
<dbReference type="InterPro" id="IPR005771">
    <property type="entry name" value="GalU_uridylyltTrfase_bac/arc"/>
</dbReference>
<dbReference type="Gene3D" id="3.90.550.10">
    <property type="entry name" value="Spore Coat Polysaccharide Biosynthesis Protein SpsA, Chain A"/>
    <property type="match status" value="1"/>
</dbReference>
<dbReference type="InterPro" id="IPR005835">
    <property type="entry name" value="NTP_transferase_dom"/>
</dbReference>
<evidence type="ECO:0000313" key="12">
    <source>
        <dbReference type="Proteomes" id="UP000529417"/>
    </source>
</evidence>
<dbReference type="PANTHER" id="PTHR43197:SF1">
    <property type="entry name" value="UTP--GLUCOSE-1-PHOSPHATE URIDYLYLTRANSFERASE"/>
    <property type="match status" value="1"/>
</dbReference>
<proteinExistence type="inferred from homology"/>
<evidence type="ECO:0000256" key="7">
    <source>
        <dbReference type="ARBA" id="ARBA00031959"/>
    </source>
</evidence>
<dbReference type="RefSeq" id="WP_179907265.1">
    <property type="nucleotide sequence ID" value="NZ_JACBXS010000047.1"/>
</dbReference>
<dbReference type="CDD" id="cd02541">
    <property type="entry name" value="UGPase_prokaryotic"/>
    <property type="match status" value="1"/>
</dbReference>
<dbReference type="InterPro" id="IPR029044">
    <property type="entry name" value="Nucleotide-diphossugar_trans"/>
</dbReference>